<feature type="compositionally biased region" description="Polar residues" evidence="1">
    <location>
        <begin position="207"/>
        <end position="216"/>
    </location>
</feature>
<organism evidence="2">
    <name type="scientific">viral metagenome</name>
    <dbReference type="NCBI Taxonomy" id="1070528"/>
    <lineage>
        <taxon>unclassified sequences</taxon>
        <taxon>metagenomes</taxon>
        <taxon>organismal metagenomes</taxon>
    </lineage>
</organism>
<name>A0A6C0JI71_9ZZZZ</name>
<evidence type="ECO:0000313" key="2">
    <source>
        <dbReference type="EMBL" id="QHU05269.1"/>
    </source>
</evidence>
<dbReference type="AlphaFoldDB" id="A0A6C0JI71"/>
<protein>
    <submittedName>
        <fullName evidence="2">Uncharacterized protein</fullName>
    </submittedName>
</protein>
<sequence length="275" mass="29812">MKQEQAISSIPYILAFLALLYLATPHIVECYESYARPWDTEHMTNADIAVKQDFHQSEPTVWEMFTETAVKSDILPGSTLKPATSKTILPGSTLKPTETNSDTPDVPKGPIGPSNKKEVEPSIEVKNDEGSEIPKGEAQNARTMDTEVQKPKTKLEHSKKPAEPPRKITKVSRAPSQAVPMPQLPSSPSGEQIWGPRAPQLDPNQPRPTDSGNGSKHGTGVYPNIYGPDSLDPPGGNGGDSSDPPPFDFIPAAEFPAGPLQPSPYLNDFSRILKT</sequence>
<proteinExistence type="predicted"/>
<reference evidence="2" key="1">
    <citation type="journal article" date="2020" name="Nature">
        <title>Giant virus diversity and host interactions through global metagenomics.</title>
        <authorList>
            <person name="Schulz F."/>
            <person name="Roux S."/>
            <person name="Paez-Espino D."/>
            <person name="Jungbluth S."/>
            <person name="Walsh D.A."/>
            <person name="Denef V.J."/>
            <person name="McMahon K.D."/>
            <person name="Konstantinidis K.T."/>
            <person name="Eloe-Fadrosh E.A."/>
            <person name="Kyrpides N.C."/>
            <person name="Woyke T."/>
        </authorList>
    </citation>
    <scope>NUCLEOTIDE SEQUENCE</scope>
    <source>
        <strain evidence="2">GVMAG-M-3300027734-16</strain>
    </source>
</reference>
<dbReference type="EMBL" id="MN740410">
    <property type="protein sequence ID" value="QHU05269.1"/>
    <property type="molecule type" value="Genomic_DNA"/>
</dbReference>
<feature type="compositionally biased region" description="Basic and acidic residues" evidence="1">
    <location>
        <begin position="144"/>
        <end position="166"/>
    </location>
</feature>
<feature type="compositionally biased region" description="Basic and acidic residues" evidence="1">
    <location>
        <begin position="115"/>
        <end position="135"/>
    </location>
</feature>
<feature type="region of interest" description="Disordered" evidence="1">
    <location>
        <begin position="75"/>
        <end position="275"/>
    </location>
</feature>
<evidence type="ECO:0000256" key="1">
    <source>
        <dbReference type="SAM" id="MobiDB-lite"/>
    </source>
</evidence>
<accession>A0A6C0JI71</accession>
<feature type="compositionally biased region" description="Polar residues" evidence="1">
    <location>
        <begin position="94"/>
        <end position="103"/>
    </location>
</feature>